<dbReference type="AlphaFoldDB" id="A0A495E9T7"/>
<sequence>MNPRIVVSAVCVFDGSGRLLTVRKRGTDKFMHPGGKPEAGESAAEAAARELQEEVGIVLAPDRLDLLGCWLADAANEAATQIEATVFTAPGVWSARPSAEIAEIRWLDLTAELPGDLAPLLTDHVLPALSAKPAAG</sequence>
<dbReference type="EMBL" id="RBIR01000010">
    <property type="protein sequence ID" value="RKR13546.1"/>
    <property type="molecule type" value="Genomic_DNA"/>
</dbReference>
<dbReference type="GO" id="GO:0016787">
    <property type="term" value="F:hydrolase activity"/>
    <property type="evidence" value="ECO:0007669"/>
    <property type="project" value="UniProtKB-KW"/>
</dbReference>
<dbReference type="InterPro" id="IPR020084">
    <property type="entry name" value="NUDIX_hydrolase_CS"/>
</dbReference>
<dbReference type="Proteomes" id="UP000276055">
    <property type="component" value="Unassembled WGS sequence"/>
</dbReference>
<name>A0A495E9T7_9MICC</name>
<evidence type="ECO:0000313" key="5">
    <source>
        <dbReference type="Proteomes" id="UP000276055"/>
    </source>
</evidence>
<dbReference type="Gene3D" id="3.90.79.10">
    <property type="entry name" value="Nucleoside Triphosphate Pyrophosphohydrolase"/>
    <property type="match status" value="1"/>
</dbReference>
<dbReference type="RefSeq" id="WP_120955101.1">
    <property type="nucleotide sequence ID" value="NZ_RBIR01000010.1"/>
</dbReference>
<dbReference type="CDD" id="cd04690">
    <property type="entry name" value="NUDIX_Hydrolase"/>
    <property type="match status" value="1"/>
</dbReference>
<dbReference type="PANTHER" id="PTHR43046">
    <property type="entry name" value="GDP-MANNOSE MANNOSYL HYDROLASE"/>
    <property type="match status" value="1"/>
</dbReference>
<organism evidence="4 5">
    <name type="scientific">Arthrobacter oryzae</name>
    <dbReference type="NCBI Taxonomy" id="409290"/>
    <lineage>
        <taxon>Bacteria</taxon>
        <taxon>Bacillati</taxon>
        <taxon>Actinomycetota</taxon>
        <taxon>Actinomycetes</taxon>
        <taxon>Micrococcales</taxon>
        <taxon>Micrococcaceae</taxon>
        <taxon>Arthrobacter</taxon>
    </lineage>
</organism>
<dbReference type="PROSITE" id="PS00893">
    <property type="entry name" value="NUDIX_BOX"/>
    <property type="match status" value="1"/>
</dbReference>
<dbReference type="PROSITE" id="PS51462">
    <property type="entry name" value="NUDIX"/>
    <property type="match status" value="1"/>
</dbReference>
<accession>A0A495E9T7</accession>
<proteinExistence type="predicted"/>
<dbReference type="InterPro" id="IPR000086">
    <property type="entry name" value="NUDIX_hydrolase_dom"/>
</dbReference>
<protein>
    <submittedName>
        <fullName evidence="4">ADP-ribose pyrophosphatase YjhB (NUDIX family)</fullName>
    </submittedName>
</protein>
<dbReference type="PANTHER" id="PTHR43046:SF2">
    <property type="entry name" value="8-OXO-DGTP DIPHOSPHATASE-RELATED"/>
    <property type="match status" value="1"/>
</dbReference>
<dbReference type="OrthoDB" id="9801098at2"/>
<dbReference type="Pfam" id="PF00293">
    <property type="entry name" value="NUDIX"/>
    <property type="match status" value="1"/>
</dbReference>
<gene>
    <name evidence="4" type="ORF">C8D78_3494</name>
</gene>
<keyword evidence="2" id="KW-0378">Hydrolase</keyword>
<evidence type="ECO:0000313" key="4">
    <source>
        <dbReference type="EMBL" id="RKR13546.1"/>
    </source>
</evidence>
<comment type="cofactor">
    <cofactor evidence="1">
        <name>Mg(2+)</name>
        <dbReference type="ChEBI" id="CHEBI:18420"/>
    </cofactor>
</comment>
<dbReference type="SUPFAM" id="SSF55811">
    <property type="entry name" value="Nudix"/>
    <property type="match status" value="1"/>
</dbReference>
<evidence type="ECO:0000256" key="1">
    <source>
        <dbReference type="ARBA" id="ARBA00001946"/>
    </source>
</evidence>
<comment type="caution">
    <text evidence="4">The sequence shown here is derived from an EMBL/GenBank/DDBJ whole genome shotgun (WGS) entry which is preliminary data.</text>
</comment>
<reference evidence="4 5" key="1">
    <citation type="submission" date="2018-10" db="EMBL/GenBank/DDBJ databases">
        <title>Genomic Encyclopedia of Type Strains, Phase IV (KMG-IV): sequencing the most valuable type-strain genomes for metagenomic binning, comparative biology and taxonomic classification.</title>
        <authorList>
            <person name="Goeker M."/>
        </authorList>
    </citation>
    <scope>NUCLEOTIDE SEQUENCE [LARGE SCALE GENOMIC DNA]</scope>
    <source>
        <strain evidence="4 5">DSM 25586</strain>
    </source>
</reference>
<feature type="domain" description="Nudix hydrolase" evidence="3">
    <location>
        <begin position="3"/>
        <end position="130"/>
    </location>
</feature>
<dbReference type="InterPro" id="IPR015797">
    <property type="entry name" value="NUDIX_hydrolase-like_dom_sf"/>
</dbReference>
<evidence type="ECO:0000259" key="3">
    <source>
        <dbReference type="PROSITE" id="PS51462"/>
    </source>
</evidence>
<evidence type="ECO:0000256" key="2">
    <source>
        <dbReference type="ARBA" id="ARBA00022801"/>
    </source>
</evidence>